<dbReference type="EMBL" id="FNNG01000009">
    <property type="protein sequence ID" value="SDX34110.1"/>
    <property type="molecule type" value="Genomic_DNA"/>
</dbReference>
<dbReference type="Proteomes" id="UP000198828">
    <property type="component" value="Unassembled WGS sequence"/>
</dbReference>
<evidence type="ECO:0000256" key="1">
    <source>
        <dbReference type="SAM" id="Phobius"/>
    </source>
</evidence>
<name>A0A1H3AWJ2_9FIRM</name>
<sequence>MSLETFDLYNNASPTMKVPCIPDSNWKVVRSGYTSRSLVYSDYAMLIGVIASIFGTPAAGVAVIVATWLYNRNMKDAYYYFEEQHRFRDGMLQKRTYTQFYTNSDYTTKLGSGEYSKIYDLYRVGQGCK</sequence>
<dbReference type="AlphaFoldDB" id="A0A1H3AWJ2"/>
<proteinExistence type="predicted"/>
<reference evidence="2 3" key="1">
    <citation type="submission" date="2016-10" db="EMBL/GenBank/DDBJ databases">
        <authorList>
            <person name="de Groot N.N."/>
        </authorList>
    </citation>
    <scope>NUCLEOTIDE SEQUENCE [LARGE SCALE GENOMIC DNA]</scope>
    <source>
        <strain evidence="2 3">DSM 23310</strain>
    </source>
</reference>
<accession>A0A1H3AWJ2</accession>
<evidence type="ECO:0000313" key="2">
    <source>
        <dbReference type="EMBL" id="SDX34110.1"/>
    </source>
</evidence>
<keyword evidence="1" id="KW-0812">Transmembrane</keyword>
<keyword evidence="1" id="KW-1133">Transmembrane helix</keyword>
<organism evidence="2 3">
    <name type="scientific">Tepidimicrobium xylanilyticum</name>
    <dbReference type="NCBI Taxonomy" id="1123352"/>
    <lineage>
        <taxon>Bacteria</taxon>
        <taxon>Bacillati</taxon>
        <taxon>Bacillota</taxon>
        <taxon>Tissierellia</taxon>
        <taxon>Tissierellales</taxon>
        <taxon>Tepidimicrobiaceae</taxon>
        <taxon>Tepidimicrobium</taxon>
    </lineage>
</organism>
<feature type="transmembrane region" description="Helical" evidence="1">
    <location>
        <begin position="43"/>
        <end position="70"/>
    </location>
</feature>
<protein>
    <submittedName>
        <fullName evidence="2">Uncharacterized protein</fullName>
    </submittedName>
</protein>
<gene>
    <name evidence="2" type="ORF">SAMN05660923_02159</name>
</gene>
<evidence type="ECO:0000313" key="3">
    <source>
        <dbReference type="Proteomes" id="UP000198828"/>
    </source>
</evidence>
<keyword evidence="1" id="KW-0472">Membrane</keyword>
<keyword evidence="3" id="KW-1185">Reference proteome</keyword>